<organism evidence="3 4">
    <name type="scientific">Pseudooceanicola atlanticus</name>
    <dbReference type="NCBI Taxonomy" id="1461694"/>
    <lineage>
        <taxon>Bacteria</taxon>
        <taxon>Pseudomonadati</taxon>
        <taxon>Pseudomonadota</taxon>
        <taxon>Alphaproteobacteria</taxon>
        <taxon>Rhodobacterales</taxon>
        <taxon>Paracoccaceae</taxon>
        <taxon>Pseudooceanicola</taxon>
    </lineage>
</organism>
<evidence type="ECO:0000256" key="1">
    <source>
        <dbReference type="SAM" id="Phobius"/>
    </source>
</evidence>
<dbReference type="RefSeq" id="WP_043743472.1">
    <property type="nucleotide sequence ID" value="NZ_AQQX01000001.1"/>
</dbReference>
<evidence type="ECO:0000313" key="4">
    <source>
        <dbReference type="Proteomes" id="UP000030004"/>
    </source>
</evidence>
<keyword evidence="1" id="KW-0812">Transmembrane</keyword>
<dbReference type="Proteomes" id="UP000030004">
    <property type="component" value="Unassembled WGS sequence"/>
</dbReference>
<dbReference type="AlphaFoldDB" id="A0A0A0EI07"/>
<evidence type="ECO:0000259" key="2">
    <source>
        <dbReference type="Pfam" id="PF07331"/>
    </source>
</evidence>
<keyword evidence="4" id="KW-1185">Reference proteome</keyword>
<sequence length="142" mass="14725">MGQKSINRLSGVAVALFGAAMLLWIIPAHTETVSYGWVKPDTLPKACAWALAGLGLIQALLPKGEVALDGGEFVIVAVAAVLSAGAIWALGKIGFLVAAPVFAALLIAVIRERRIGWIAATIIGAPALIWVVVDLLLGRPLP</sequence>
<dbReference type="EMBL" id="AQQX01000001">
    <property type="protein sequence ID" value="KGM49945.1"/>
    <property type="molecule type" value="Genomic_DNA"/>
</dbReference>
<dbReference type="STRING" id="1461694.ATO9_00095"/>
<keyword evidence="1" id="KW-1133">Transmembrane helix</keyword>
<proteinExistence type="predicted"/>
<feature type="transmembrane region" description="Helical" evidence="1">
    <location>
        <begin position="117"/>
        <end position="137"/>
    </location>
</feature>
<protein>
    <recommendedName>
        <fullName evidence="2">DUF1468 domain-containing protein</fullName>
    </recommendedName>
</protein>
<evidence type="ECO:0000313" key="3">
    <source>
        <dbReference type="EMBL" id="KGM49945.1"/>
    </source>
</evidence>
<feature type="transmembrane region" description="Helical" evidence="1">
    <location>
        <begin position="93"/>
        <end position="110"/>
    </location>
</feature>
<feature type="transmembrane region" description="Helical" evidence="1">
    <location>
        <begin position="12"/>
        <end position="30"/>
    </location>
</feature>
<reference evidence="3 4" key="1">
    <citation type="journal article" date="2015" name="Antonie Van Leeuwenhoek">
        <title>Pseudooceanicola atlanticus gen. nov. sp. nov., isolated from surface seawater of the Atlantic Ocean and reclassification of Oceanicola batsensis, Oceanicola marinus, Oceanicola nitratireducens, Oceanicola nanhaiensis, Oceanicola antarcticus and Oceanicola flagellatus, as Pseudooceanicola batsensis comb. nov., Pseudooceanicola marinus comb. nov., Pseudooceanicola nitratireducens comb. nov., Pseudooceanicola nanhaiensis comb. nov., Pseudooceanicola antarcticus comb. nov., and Pseudooceanicola flagellatus comb. nov.</title>
        <authorList>
            <person name="Lai Q."/>
            <person name="Li G."/>
            <person name="Liu X."/>
            <person name="Du Y."/>
            <person name="Sun F."/>
            <person name="Shao Z."/>
        </authorList>
    </citation>
    <scope>NUCLEOTIDE SEQUENCE [LARGE SCALE GENOMIC DNA]</scope>
    <source>
        <strain evidence="3 4">22II-s11g</strain>
    </source>
</reference>
<accession>A0A0A0EI07</accession>
<keyword evidence="1" id="KW-0472">Membrane</keyword>
<name>A0A0A0EI07_9RHOB</name>
<dbReference type="Pfam" id="PF07331">
    <property type="entry name" value="TctB"/>
    <property type="match status" value="1"/>
</dbReference>
<dbReference type="OrthoDB" id="7860650at2"/>
<dbReference type="eggNOG" id="ENOG5032RM5">
    <property type="taxonomic scope" value="Bacteria"/>
</dbReference>
<dbReference type="InterPro" id="IPR009936">
    <property type="entry name" value="DUF1468"/>
</dbReference>
<gene>
    <name evidence="3" type="ORF">ATO9_00095</name>
</gene>
<comment type="caution">
    <text evidence="3">The sequence shown here is derived from an EMBL/GenBank/DDBJ whole genome shotgun (WGS) entry which is preliminary data.</text>
</comment>
<feature type="domain" description="DUF1468" evidence="2">
    <location>
        <begin position="9"/>
        <end position="142"/>
    </location>
</feature>